<dbReference type="AlphaFoldDB" id="A0A9X5E724"/>
<feature type="region of interest" description="Disordered" evidence="1">
    <location>
        <begin position="1"/>
        <end position="32"/>
    </location>
</feature>
<protein>
    <submittedName>
        <fullName evidence="2">Uncharacterized protein</fullName>
    </submittedName>
</protein>
<evidence type="ECO:0000313" key="2">
    <source>
        <dbReference type="EMBL" id="NHC36491.1"/>
    </source>
</evidence>
<sequence length="57" mass="6462">MRSEQRGRGQGGQGRQRRQERAGSKFFECSPILPTPRSTLFPSLLTPRPLFSAKMLD</sequence>
<dbReference type="RefSeq" id="WP_165587728.1">
    <property type="nucleotide sequence ID" value="NZ_JTJC03000005.1"/>
</dbReference>
<dbReference type="Proteomes" id="UP000031532">
    <property type="component" value="Unassembled WGS sequence"/>
</dbReference>
<proteinExistence type="predicted"/>
<accession>A0A9X5E724</accession>
<keyword evidence="3" id="KW-1185">Reference proteome</keyword>
<organism evidence="2 3">
    <name type="scientific">Scytonema millei VB511283</name>
    <dbReference type="NCBI Taxonomy" id="1245923"/>
    <lineage>
        <taxon>Bacteria</taxon>
        <taxon>Bacillati</taxon>
        <taxon>Cyanobacteriota</taxon>
        <taxon>Cyanophyceae</taxon>
        <taxon>Nostocales</taxon>
        <taxon>Scytonemataceae</taxon>
        <taxon>Scytonema</taxon>
    </lineage>
</organism>
<comment type="caution">
    <text evidence="2">The sequence shown here is derived from an EMBL/GenBank/DDBJ whole genome shotgun (WGS) entry which is preliminary data.</text>
</comment>
<reference evidence="2 3" key="1">
    <citation type="journal article" date="2015" name="Genome Announc.">
        <title>Draft Genome Sequence of the Terrestrial Cyanobacterium Scytonema millei VB511283, Isolated from Eastern India.</title>
        <authorList>
            <person name="Sen D."/>
            <person name="Chandrababunaidu M.M."/>
            <person name="Singh D."/>
            <person name="Sanghi N."/>
            <person name="Ghorai A."/>
            <person name="Mishra G.P."/>
            <person name="Madduluri M."/>
            <person name="Adhikary S.P."/>
            <person name="Tripathy S."/>
        </authorList>
    </citation>
    <scope>NUCLEOTIDE SEQUENCE [LARGE SCALE GENOMIC DNA]</scope>
    <source>
        <strain evidence="2 3">VB511283</strain>
    </source>
</reference>
<gene>
    <name evidence="2" type="ORF">QH73_0017895</name>
</gene>
<evidence type="ECO:0000313" key="3">
    <source>
        <dbReference type="Proteomes" id="UP000031532"/>
    </source>
</evidence>
<name>A0A9X5E724_9CYAN</name>
<evidence type="ECO:0000256" key="1">
    <source>
        <dbReference type="SAM" id="MobiDB-lite"/>
    </source>
</evidence>
<dbReference type="EMBL" id="JTJC03000005">
    <property type="protein sequence ID" value="NHC36491.1"/>
    <property type="molecule type" value="Genomic_DNA"/>
</dbReference>